<evidence type="ECO:0000256" key="1">
    <source>
        <dbReference type="ARBA" id="ARBA00007154"/>
    </source>
</evidence>
<evidence type="ECO:0000256" key="3">
    <source>
        <dbReference type="PIRNR" id="PIRNR000858"/>
    </source>
</evidence>
<protein>
    <submittedName>
        <fullName evidence="4">3-oxoacid CoA-transferase</fullName>
    </submittedName>
</protein>
<dbReference type="InterPro" id="IPR037171">
    <property type="entry name" value="NagB/RpiA_transferase-like"/>
</dbReference>
<accession>A0ABS2GDU4</accession>
<reference evidence="4 5" key="1">
    <citation type="journal article" date="2021" name="Sci. Rep.">
        <title>The distribution of antibiotic resistance genes in chicken gut microbiota commensals.</title>
        <authorList>
            <person name="Juricova H."/>
            <person name="Matiasovicova J."/>
            <person name="Kubasova T."/>
            <person name="Cejkova D."/>
            <person name="Rychlik I."/>
        </authorList>
    </citation>
    <scope>NUCLEOTIDE SEQUENCE [LARGE SCALE GENOMIC DNA]</scope>
    <source>
        <strain evidence="4 5">An431b</strain>
    </source>
</reference>
<dbReference type="Proteomes" id="UP000729290">
    <property type="component" value="Unassembled WGS sequence"/>
</dbReference>
<dbReference type="PIRSF" id="PIRSF000858">
    <property type="entry name" value="SCOT-t"/>
    <property type="match status" value="1"/>
</dbReference>
<gene>
    <name evidence="4" type="ORF">H9X83_11755</name>
</gene>
<name>A0ABS2GDU4_9FIRM</name>
<dbReference type="PANTHER" id="PTHR43293">
    <property type="entry name" value="ACETATE COA-TRANSFERASE YDIF"/>
    <property type="match status" value="1"/>
</dbReference>
<dbReference type="SUPFAM" id="SSF100950">
    <property type="entry name" value="NagB/RpiA/CoA transferase-like"/>
    <property type="match status" value="2"/>
</dbReference>
<dbReference type="Gene3D" id="3.40.1080.10">
    <property type="entry name" value="Glutaconate Coenzyme A-transferase"/>
    <property type="match status" value="2"/>
</dbReference>
<dbReference type="PANTHER" id="PTHR43293:SF1">
    <property type="entry name" value="ACETATE COA-TRANSFERASE YDIF"/>
    <property type="match status" value="1"/>
</dbReference>
<dbReference type="EMBL" id="JACSNV010000023">
    <property type="protein sequence ID" value="MBM6878818.1"/>
    <property type="molecule type" value="Genomic_DNA"/>
</dbReference>
<dbReference type="RefSeq" id="WP_205134464.1">
    <property type="nucleotide sequence ID" value="NZ_JACSNT010000020.1"/>
</dbReference>
<dbReference type="Pfam" id="PF01144">
    <property type="entry name" value="CoA_trans"/>
    <property type="match status" value="1"/>
</dbReference>
<evidence type="ECO:0000313" key="5">
    <source>
        <dbReference type="Proteomes" id="UP000729290"/>
    </source>
</evidence>
<dbReference type="SMART" id="SM00882">
    <property type="entry name" value="CoA_trans"/>
    <property type="match status" value="2"/>
</dbReference>
<dbReference type="PROSITE" id="PS51257">
    <property type="entry name" value="PROKAR_LIPOPROTEIN"/>
    <property type="match status" value="1"/>
</dbReference>
<comment type="similarity">
    <text evidence="1 3">Belongs to the 3-oxoacid CoA-transferase family.</text>
</comment>
<keyword evidence="5" id="KW-1185">Reference proteome</keyword>
<dbReference type="InterPro" id="IPR014388">
    <property type="entry name" value="3-oxoacid_CoA-transferase"/>
</dbReference>
<evidence type="ECO:0000256" key="2">
    <source>
        <dbReference type="ARBA" id="ARBA00022679"/>
    </source>
</evidence>
<evidence type="ECO:0000313" key="4">
    <source>
        <dbReference type="EMBL" id="MBM6878818.1"/>
    </source>
</evidence>
<dbReference type="InterPro" id="IPR004165">
    <property type="entry name" value="CoA_trans_fam_I"/>
</dbReference>
<keyword evidence="2 3" id="KW-0808">Transferase</keyword>
<sequence length="527" mass="57126">MRGIISAEEAVNMIPDGARIAVGGFLGFGCSEEILKAIRQRYDDAGHPKDLTLVKGVSIGDKGERGVNRLAAEGLLKCVICSHFGLEPEIAKMAADNKFFLYMLPLGTITDWLRAVASHSPGLMTYVGLGTFVDPRIEGAKGNELTKEKGGDIVKLMEVNGKECLYYDTAPLDVCVIRGTYADEDGNISLSKEAIHGDQFEIAAAAYNSGGTVIVQVEKIVKRGSLDPRDVKIHGFMVDYVVVAKPENHPQTFTSDVYRPELTGDIKVPLESVEKMPLQERKICGRRAALELKRNTLVNLGIGMPDAVASVAAEEGISSEFTLSIESGVLGGVPLGGLALGGSVNPEAFYKMSDILNLYDGGGLDMAVLGLAEIDEMGNLNVSKFHGKVMGPGGFIDITQQTPFVIFTGTFTAGKSDIRVENGKLNIVRDGSVLKFKKQVEQITFSGPMSRKRGQKVMVITERAVFLLTEQGLMLTEYAPGVDVEKDILGKMEFRPLISEGLKEMDSALFMEHPLGKDFFFQEEGKE</sequence>
<comment type="caution">
    <text evidence="4">The sequence shown here is derived from an EMBL/GenBank/DDBJ whole genome shotgun (WGS) entry which is preliminary data.</text>
</comment>
<organism evidence="4 5">
    <name type="scientific">Anaerotignum lactatifermentans</name>
    <dbReference type="NCBI Taxonomy" id="160404"/>
    <lineage>
        <taxon>Bacteria</taxon>
        <taxon>Bacillati</taxon>
        <taxon>Bacillota</taxon>
        <taxon>Clostridia</taxon>
        <taxon>Lachnospirales</taxon>
        <taxon>Anaerotignaceae</taxon>
        <taxon>Anaerotignum</taxon>
    </lineage>
</organism>
<proteinExistence type="inferred from homology"/>